<name>A0A5B7FR12_PORTR</name>
<comment type="caution">
    <text evidence="1">The sequence shown here is derived from an EMBL/GenBank/DDBJ whole genome shotgun (WGS) entry which is preliminary data.</text>
</comment>
<gene>
    <name evidence="1" type="ORF">E2C01_041687</name>
</gene>
<organism evidence="1 2">
    <name type="scientific">Portunus trituberculatus</name>
    <name type="common">Swimming crab</name>
    <name type="synonym">Neptunus trituberculatus</name>
    <dbReference type="NCBI Taxonomy" id="210409"/>
    <lineage>
        <taxon>Eukaryota</taxon>
        <taxon>Metazoa</taxon>
        <taxon>Ecdysozoa</taxon>
        <taxon>Arthropoda</taxon>
        <taxon>Crustacea</taxon>
        <taxon>Multicrustacea</taxon>
        <taxon>Malacostraca</taxon>
        <taxon>Eumalacostraca</taxon>
        <taxon>Eucarida</taxon>
        <taxon>Decapoda</taxon>
        <taxon>Pleocyemata</taxon>
        <taxon>Brachyura</taxon>
        <taxon>Eubrachyura</taxon>
        <taxon>Portunoidea</taxon>
        <taxon>Portunidae</taxon>
        <taxon>Portuninae</taxon>
        <taxon>Portunus</taxon>
    </lineage>
</organism>
<evidence type="ECO:0000313" key="1">
    <source>
        <dbReference type="EMBL" id="MPC47926.1"/>
    </source>
</evidence>
<dbReference type="Proteomes" id="UP000324222">
    <property type="component" value="Unassembled WGS sequence"/>
</dbReference>
<dbReference type="AlphaFoldDB" id="A0A5B7FR12"/>
<dbReference type="EMBL" id="VSRR010008002">
    <property type="protein sequence ID" value="MPC47926.1"/>
    <property type="molecule type" value="Genomic_DNA"/>
</dbReference>
<protein>
    <submittedName>
        <fullName evidence="1">Uncharacterized protein</fullName>
    </submittedName>
</protein>
<sequence length="87" mass="9574">MVDMWSFLCSPGPGLVANGLEVKITFPMTKPALYCLEFPCRYHSASILIVATFSTIKSTSTAAAPFPACQIIILLILLNKQQQQQQQ</sequence>
<keyword evidence="2" id="KW-1185">Reference proteome</keyword>
<proteinExistence type="predicted"/>
<evidence type="ECO:0000313" key="2">
    <source>
        <dbReference type="Proteomes" id="UP000324222"/>
    </source>
</evidence>
<reference evidence="1 2" key="1">
    <citation type="submission" date="2019-05" db="EMBL/GenBank/DDBJ databases">
        <title>Another draft genome of Portunus trituberculatus and its Hox gene families provides insights of decapod evolution.</title>
        <authorList>
            <person name="Jeong J.-H."/>
            <person name="Song I."/>
            <person name="Kim S."/>
            <person name="Choi T."/>
            <person name="Kim D."/>
            <person name="Ryu S."/>
            <person name="Kim W."/>
        </authorList>
    </citation>
    <scope>NUCLEOTIDE SEQUENCE [LARGE SCALE GENOMIC DNA]</scope>
    <source>
        <tissue evidence="1">Muscle</tissue>
    </source>
</reference>
<accession>A0A5B7FR12</accession>